<protein>
    <submittedName>
        <fullName evidence="2">STAS domain-containing protein</fullName>
    </submittedName>
</protein>
<feature type="domain" description="STAS" evidence="1">
    <location>
        <begin position="23"/>
        <end position="124"/>
    </location>
</feature>
<dbReference type="EMBL" id="JARJBB010000013">
    <property type="protein sequence ID" value="MDF3301397.1"/>
    <property type="molecule type" value="Genomic_DNA"/>
</dbReference>
<reference evidence="2 3" key="1">
    <citation type="submission" date="2023-03" db="EMBL/GenBank/DDBJ databases">
        <title>Draft genome sequence of Streptomyces sp. K1PA1 isolated from peat swamp forest in Thailand.</title>
        <authorList>
            <person name="Klaysubun C."/>
            <person name="Duangmal K."/>
        </authorList>
    </citation>
    <scope>NUCLEOTIDE SEQUENCE [LARGE SCALE GENOMIC DNA]</scope>
    <source>
        <strain evidence="2 3">K1PA1</strain>
    </source>
</reference>
<organism evidence="2 3">
    <name type="scientific">Streptomyces tropicalis</name>
    <dbReference type="NCBI Taxonomy" id="3034234"/>
    <lineage>
        <taxon>Bacteria</taxon>
        <taxon>Bacillati</taxon>
        <taxon>Actinomycetota</taxon>
        <taxon>Actinomycetes</taxon>
        <taxon>Kitasatosporales</taxon>
        <taxon>Streptomycetaceae</taxon>
        <taxon>Streptomyces</taxon>
    </lineage>
</organism>
<dbReference type="InterPro" id="IPR036513">
    <property type="entry name" value="STAS_dom_sf"/>
</dbReference>
<dbReference type="InterPro" id="IPR002645">
    <property type="entry name" value="STAS_dom"/>
</dbReference>
<dbReference type="Proteomes" id="UP001221150">
    <property type="component" value="Unassembled WGS sequence"/>
</dbReference>
<dbReference type="RefSeq" id="WP_276110967.1">
    <property type="nucleotide sequence ID" value="NZ_JARJBB010000013.1"/>
</dbReference>
<evidence type="ECO:0000259" key="1">
    <source>
        <dbReference type="PROSITE" id="PS50801"/>
    </source>
</evidence>
<evidence type="ECO:0000313" key="2">
    <source>
        <dbReference type="EMBL" id="MDF3301397.1"/>
    </source>
</evidence>
<proteinExistence type="predicted"/>
<dbReference type="Gene3D" id="3.30.750.24">
    <property type="entry name" value="STAS domain"/>
    <property type="match status" value="1"/>
</dbReference>
<dbReference type="CDD" id="cd07043">
    <property type="entry name" value="STAS_anti-anti-sigma_factors"/>
    <property type="match status" value="1"/>
</dbReference>
<dbReference type="Pfam" id="PF13466">
    <property type="entry name" value="STAS_2"/>
    <property type="match status" value="1"/>
</dbReference>
<dbReference type="PANTHER" id="PTHR33495:SF2">
    <property type="entry name" value="ANTI-SIGMA FACTOR ANTAGONIST TM_1081-RELATED"/>
    <property type="match status" value="1"/>
</dbReference>
<dbReference type="PROSITE" id="PS50801">
    <property type="entry name" value="STAS"/>
    <property type="match status" value="1"/>
</dbReference>
<evidence type="ECO:0000313" key="3">
    <source>
        <dbReference type="Proteomes" id="UP001221150"/>
    </source>
</evidence>
<accession>A0ABT6A9R8</accession>
<sequence>MNETDDLCAPEPRGPRLLHAADYTVRMTVADGTCAIQVCGSVDWHAAPALRGTLLERAARVPTTVVDLSGLTFADSALLHVLLDVQRHCRASGARLVIDARLQPVLARLFTVTGASAYFEFGDR</sequence>
<dbReference type="PANTHER" id="PTHR33495">
    <property type="entry name" value="ANTI-SIGMA FACTOR ANTAGONIST TM_1081-RELATED-RELATED"/>
    <property type="match status" value="1"/>
</dbReference>
<dbReference type="SUPFAM" id="SSF52091">
    <property type="entry name" value="SpoIIaa-like"/>
    <property type="match status" value="1"/>
</dbReference>
<name>A0ABT6A9R8_9ACTN</name>
<keyword evidence="3" id="KW-1185">Reference proteome</keyword>
<gene>
    <name evidence="2" type="ORF">P3H78_22785</name>
</gene>
<comment type="caution">
    <text evidence="2">The sequence shown here is derived from an EMBL/GenBank/DDBJ whole genome shotgun (WGS) entry which is preliminary data.</text>
</comment>
<dbReference type="InterPro" id="IPR058548">
    <property type="entry name" value="MlaB-like_STAS"/>
</dbReference>